<dbReference type="Proteomes" id="UP000001593">
    <property type="component" value="Unassembled WGS sequence"/>
</dbReference>
<organism evidence="2 3">
    <name type="scientific">Nematostella vectensis</name>
    <name type="common">Starlet sea anemone</name>
    <dbReference type="NCBI Taxonomy" id="45351"/>
    <lineage>
        <taxon>Eukaryota</taxon>
        <taxon>Metazoa</taxon>
        <taxon>Cnidaria</taxon>
        <taxon>Anthozoa</taxon>
        <taxon>Hexacorallia</taxon>
        <taxon>Actiniaria</taxon>
        <taxon>Edwardsiidae</taxon>
        <taxon>Nematostella</taxon>
    </lineage>
</organism>
<name>A7RU45_NEMVE</name>
<evidence type="ECO:0000313" key="3">
    <source>
        <dbReference type="Proteomes" id="UP000001593"/>
    </source>
</evidence>
<dbReference type="InParanoid" id="A7RU45"/>
<sequence>MEHAVQDFEARTKFRIRLTEDHRFTPDKLDKLHGKESSRVRDTSHAKRVLNLSRVDGVDLMDGSKTERTRGQASQGHHRRANTAPGAISTRNMRSSSSYEVGDVQMSYKGFKTQEERNTLAYLGVTKSRIKRPIKKEPYAMIDICKPIQLQSRLELSSNEFTRNVQFGQTL</sequence>
<accession>A7RU45</accession>
<protein>
    <submittedName>
        <fullName evidence="2">Uncharacterized protein</fullName>
    </submittedName>
</protein>
<dbReference type="HOGENOM" id="CLU_1564739_0_0_1"/>
<feature type="region of interest" description="Disordered" evidence="1">
    <location>
        <begin position="62"/>
        <end position="83"/>
    </location>
</feature>
<gene>
    <name evidence="2" type="ORF">NEMVEDRAFT_v1g240714</name>
</gene>
<evidence type="ECO:0000313" key="2">
    <source>
        <dbReference type="EMBL" id="EDO45021.1"/>
    </source>
</evidence>
<dbReference type="AlphaFoldDB" id="A7RU45"/>
<evidence type="ECO:0000256" key="1">
    <source>
        <dbReference type="SAM" id="MobiDB-lite"/>
    </source>
</evidence>
<keyword evidence="3" id="KW-1185">Reference proteome</keyword>
<proteinExistence type="predicted"/>
<reference evidence="2 3" key="1">
    <citation type="journal article" date="2007" name="Science">
        <title>Sea anemone genome reveals ancestral eumetazoan gene repertoire and genomic organization.</title>
        <authorList>
            <person name="Putnam N.H."/>
            <person name="Srivastava M."/>
            <person name="Hellsten U."/>
            <person name="Dirks B."/>
            <person name="Chapman J."/>
            <person name="Salamov A."/>
            <person name="Terry A."/>
            <person name="Shapiro H."/>
            <person name="Lindquist E."/>
            <person name="Kapitonov V.V."/>
            <person name="Jurka J."/>
            <person name="Genikhovich G."/>
            <person name="Grigoriev I.V."/>
            <person name="Lucas S.M."/>
            <person name="Steele R.E."/>
            <person name="Finnerty J.R."/>
            <person name="Technau U."/>
            <person name="Martindale M.Q."/>
            <person name="Rokhsar D.S."/>
        </authorList>
    </citation>
    <scope>NUCLEOTIDE SEQUENCE [LARGE SCALE GENOMIC DNA]</scope>
    <source>
        <strain evidence="3">CH2 X CH6</strain>
    </source>
</reference>
<dbReference type="EMBL" id="DS469539">
    <property type="protein sequence ID" value="EDO45021.1"/>
    <property type="molecule type" value="Genomic_DNA"/>
</dbReference>